<dbReference type="InterPro" id="IPR035959">
    <property type="entry name" value="RutC-like_sf"/>
</dbReference>
<dbReference type="Proteomes" id="UP000595917">
    <property type="component" value="Chromosome"/>
</dbReference>
<dbReference type="RefSeq" id="WP_215628548.1">
    <property type="nucleotide sequence ID" value="NZ_CP067089.2"/>
</dbReference>
<accession>A0A7T8BAY4</accession>
<sequence length="154" mass="16517">MGQTEKRLEQLGITLPKKDRRGKGTVPVKQAGDLLYVSAQLPLDDAGTPVYTGRVGTDLTEQQGYDAARRCGINTLACLTDYIGDLDRVECIVKVLGLVNSGGDFSGQPAVVNGFSDLMLEVFGERGMHARSAMGAYSLPMNVPVAVDCIIKLR</sequence>
<proteinExistence type="predicted"/>
<name>A0A7T8BAY4_9SPIR</name>
<dbReference type="Pfam" id="PF14588">
    <property type="entry name" value="YjgF_endoribonc"/>
    <property type="match status" value="1"/>
</dbReference>
<evidence type="ECO:0000313" key="3">
    <source>
        <dbReference type="Proteomes" id="UP000595917"/>
    </source>
</evidence>
<dbReference type="AlphaFoldDB" id="A0A7T8BAY4"/>
<dbReference type="PANTHER" id="PTHR43760">
    <property type="entry name" value="ENDORIBONUCLEASE-RELATED"/>
    <property type="match status" value="1"/>
</dbReference>
<dbReference type="Gene3D" id="3.30.1330.40">
    <property type="entry name" value="RutC-like"/>
    <property type="match status" value="1"/>
</dbReference>
<protein>
    <submittedName>
        <fullName evidence="2">RidA family protein</fullName>
    </submittedName>
</protein>
<dbReference type="PANTHER" id="PTHR43760:SF1">
    <property type="entry name" value="ENDORIBONUCLEASE L-PSP_CHORISMATE MUTASE-LIKE DOMAIN-CONTAINING PROTEIN"/>
    <property type="match status" value="1"/>
</dbReference>
<feature type="domain" description="Endoribonuclease L-PSP/chorismate mutase-like" evidence="1">
    <location>
        <begin position="6"/>
        <end position="144"/>
    </location>
</feature>
<organism evidence="2 3">
    <name type="scientific">Breznakiella homolactica</name>
    <dbReference type="NCBI Taxonomy" id="2798577"/>
    <lineage>
        <taxon>Bacteria</taxon>
        <taxon>Pseudomonadati</taxon>
        <taxon>Spirochaetota</taxon>
        <taxon>Spirochaetia</taxon>
        <taxon>Spirochaetales</taxon>
        <taxon>Breznakiellaceae</taxon>
        <taxon>Breznakiella</taxon>
    </lineage>
</organism>
<dbReference type="EMBL" id="CP067089">
    <property type="protein sequence ID" value="QQO11239.1"/>
    <property type="molecule type" value="Genomic_DNA"/>
</dbReference>
<dbReference type="SUPFAM" id="SSF55298">
    <property type="entry name" value="YjgF-like"/>
    <property type="match status" value="1"/>
</dbReference>
<gene>
    <name evidence="2" type="ORF">JFL75_10125</name>
</gene>
<dbReference type="KEGG" id="bhc:JFL75_10125"/>
<reference evidence="2" key="1">
    <citation type="submission" date="2021-01" db="EMBL/GenBank/DDBJ databases">
        <title>Description of Breznakiella homolactica.</title>
        <authorList>
            <person name="Song Y."/>
            <person name="Brune A."/>
        </authorList>
    </citation>
    <scope>NUCLEOTIDE SEQUENCE</scope>
    <source>
        <strain evidence="2">RmG30</strain>
    </source>
</reference>
<dbReference type="InterPro" id="IPR013813">
    <property type="entry name" value="Endoribo_LPSP/chorism_mut-like"/>
</dbReference>
<dbReference type="CDD" id="cd02199">
    <property type="entry name" value="YjgF_YER057c_UK114_like_1"/>
    <property type="match status" value="1"/>
</dbReference>
<evidence type="ECO:0000259" key="1">
    <source>
        <dbReference type="Pfam" id="PF14588"/>
    </source>
</evidence>
<keyword evidence="3" id="KW-1185">Reference proteome</keyword>
<evidence type="ECO:0000313" key="2">
    <source>
        <dbReference type="EMBL" id="QQO11239.1"/>
    </source>
</evidence>